<dbReference type="AlphaFoldDB" id="A0A1W2TVA4"/>
<evidence type="ECO:0000256" key="1">
    <source>
        <dbReference type="ARBA" id="ARBA00006174"/>
    </source>
</evidence>
<dbReference type="SUPFAM" id="SSF103378">
    <property type="entry name" value="2-methylcitrate dehydratase PrpD"/>
    <property type="match status" value="1"/>
</dbReference>
<dbReference type="GO" id="GO:0016829">
    <property type="term" value="F:lyase activity"/>
    <property type="evidence" value="ECO:0007669"/>
    <property type="project" value="InterPro"/>
</dbReference>
<dbReference type="Gene3D" id="3.30.1330.120">
    <property type="entry name" value="2-methylcitrate dehydratase PrpD"/>
    <property type="match status" value="1"/>
</dbReference>
<dbReference type="PANTHER" id="PTHR16943">
    <property type="entry name" value="2-METHYLCITRATE DEHYDRATASE-RELATED"/>
    <property type="match status" value="1"/>
</dbReference>
<sequence>MTMSSPPSPERTDGVTEELCKFIVSASYDQLGEELVEKLKDLLVDCIGIAAGAGAIADSTEPFLQAVVALGGRSGRSTVFTKGRAFSPQYAGLLNAALAHSFDFDDTHASSILHPGATAIPAALAQAELLGSDGRTLLLGIAVGYEVTCRIGRGFNYGGYTRGFHNTATAGVFGAVAAIAKVKGLPLGRVRDAFGLAGSRAAGSMQFLDNGSWNKRLHPGFAVHDAFVAVALAEAGVVGATRPIEGRYGALRSFSATPTAAGLTDGLGAEWIFGETAIKPFPACRMTHSAIEVVSGVAKDNNAAGEKNKKTVERITVALSPGCYPVVGPADANKVHPRTIVDAQFSMYYQVAVAWLHGMDVGWAMYDRACMESAEVAALCERVEVVVRDDVADLEARVAFAWADGTTTEAGQVFPLGEAQHPLSRERVHGKFLKTVAPAYDEGTARAILDTIGGLEGRNTVDLMKLL</sequence>
<dbReference type="InterPro" id="IPR045336">
    <property type="entry name" value="MmgE_PrpD_N"/>
</dbReference>
<dbReference type="Proteomes" id="UP000054516">
    <property type="component" value="Unassembled WGS sequence"/>
</dbReference>
<keyword evidence="5" id="KW-1185">Reference proteome</keyword>
<gene>
    <name evidence="4" type="ORF">SAMD00023353_8600290</name>
</gene>
<proteinExistence type="inferred from homology"/>
<dbReference type="InterPro" id="IPR036148">
    <property type="entry name" value="MmgE/PrpD_sf"/>
</dbReference>
<dbReference type="OrthoDB" id="10267976at2759"/>
<dbReference type="PANTHER" id="PTHR16943:SF8">
    <property type="entry name" value="2-METHYLCITRATE DEHYDRATASE"/>
    <property type="match status" value="1"/>
</dbReference>
<dbReference type="OMA" id="AFRMDSM"/>
<feature type="domain" description="MmgE/PrpD N-terminal" evidence="2">
    <location>
        <begin position="17"/>
        <end position="258"/>
    </location>
</feature>
<feature type="domain" description="MmgE/PrpD C-terminal" evidence="3">
    <location>
        <begin position="281"/>
        <end position="450"/>
    </location>
</feature>
<evidence type="ECO:0000313" key="5">
    <source>
        <dbReference type="Proteomes" id="UP000054516"/>
    </source>
</evidence>
<dbReference type="InterPro" id="IPR042188">
    <property type="entry name" value="MmgE/PrpD_sf_2"/>
</dbReference>
<reference evidence="4" key="1">
    <citation type="submission" date="2016-03" db="EMBL/GenBank/DDBJ databases">
        <title>Draft genome sequence of Rosellinia necatrix.</title>
        <authorList>
            <person name="Kanematsu S."/>
        </authorList>
    </citation>
    <scope>NUCLEOTIDE SEQUENCE [LARGE SCALE GENOMIC DNA]</scope>
    <source>
        <strain evidence="4">W97</strain>
    </source>
</reference>
<dbReference type="InterPro" id="IPR042183">
    <property type="entry name" value="MmgE/PrpD_sf_1"/>
</dbReference>
<dbReference type="Gene3D" id="1.10.4100.10">
    <property type="entry name" value="2-methylcitrate dehydratase PrpD"/>
    <property type="match status" value="1"/>
</dbReference>
<organism evidence="4">
    <name type="scientific">Rosellinia necatrix</name>
    <name type="common">White root-rot fungus</name>
    <dbReference type="NCBI Taxonomy" id="77044"/>
    <lineage>
        <taxon>Eukaryota</taxon>
        <taxon>Fungi</taxon>
        <taxon>Dikarya</taxon>
        <taxon>Ascomycota</taxon>
        <taxon>Pezizomycotina</taxon>
        <taxon>Sordariomycetes</taxon>
        <taxon>Xylariomycetidae</taxon>
        <taxon>Xylariales</taxon>
        <taxon>Xylariaceae</taxon>
        <taxon>Rosellinia</taxon>
    </lineage>
</organism>
<dbReference type="Pfam" id="PF19305">
    <property type="entry name" value="MmgE_PrpD_C"/>
    <property type="match status" value="1"/>
</dbReference>
<comment type="similarity">
    <text evidence="1">Belongs to the PrpD family.</text>
</comment>
<name>A0A1W2TVA4_ROSNE</name>
<dbReference type="STRING" id="77044.A0A1W2TVA4"/>
<dbReference type="InterPro" id="IPR045337">
    <property type="entry name" value="MmgE_PrpD_C"/>
</dbReference>
<evidence type="ECO:0000259" key="2">
    <source>
        <dbReference type="Pfam" id="PF03972"/>
    </source>
</evidence>
<dbReference type="EMBL" id="DF977531">
    <property type="protein sequence ID" value="GAP92563.2"/>
    <property type="molecule type" value="Genomic_DNA"/>
</dbReference>
<dbReference type="InterPro" id="IPR005656">
    <property type="entry name" value="MmgE_PrpD"/>
</dbReference>
<evidence type="ECO:0000259" key="3">
    <source>
        <dbReference type="Pfam" id="PF19305"/>
    </source>
</evidence>
<dbReference type="Pfam" id="PF03972">
    <property type="entry name" value="MmgE_PrpD_N"/>
    <property type="match status" value="1"/>
</dbReference>
<evidence type="ECO:0000313" key="4">
    <source>
        <dbReference type="EMBL" id="GAP92563.2"/>
    </source>
</evidence>
<protein>
    <submittedName>
        <fullName evidence="4">Putative family protein</fullName>
    </submittedName>
</protein>
<accession>A0A1W2TVA4</accession>